<accession>A0A061AGL2</accession>
<dbReference type="PANTHER" id="PTHR43172">
    <property type="entry name" value="ADENYLOSUCCINATE LYASE"/>
    <property type="match status" value="1"/>
</dbReference>
<dbReference type="Gene3D" id="1.10.40.30">
    <property type="entry name" value="Fumarase/aspartase (C-terminal domain)"/>
    <property type="match status" value="1"/>
</dbReference>
<dbReference type="PANTHER" id="PTHR43172:SF1">
    <property type="entry name" value="ADENYLOSUCCINATE LYASE"/>
    <property type="match status" value="1"/>
</dbReference>
<dbReference type="Gene3D" id="1.20.200.10">
    <property type="entry name" value="Fumarase/aspartase (Central domain)"/>
    <property type="match status" value="1"/>
</dbReference>
<protein>
    <recommendedName>
        <fullName evidence="5 11">Adenylosuccinate lyase</fullName>
        <shortName evidence="12">ASL</shortName>
        <ecNumber evidence="4 11">4.3.2.2</ecNumber>
    </recommendedName>
    <alternativeName>
        <fullName evidence="9 12">Adenylosuccinase</fullName>
    </alternativeName>
</protein>
<dbReference type="EMBL" id="LK028559">
    <property type="protein sequence ID" value="CDR30686.1"/>
    <property type="molecule type" value="Genomic_DNA"/>
</dbReference>
<evidence type="ECO:0000256" key="11">
    <source>
        <dbReference type="NCBIfam" id="TIGR00928"/>
    </source>
</evidence>
<evidence type="ECO:0000313" key="15">
    <source>
        <dbReference type="Proteomes" id="UP000032434"/>
    </source>
</evidence>
<comment type="similarity">
    <text evidence="3 12">Belongs to the lyase 1 family. Adenylosuccinate lyase subfamily.</text>
</comment>
<gene>
    <name evidence="14" type="primary">purB</name>
    <name evidence="14" type="ORF">Aocu_06130</name>
</gene>
<organism evidence="14 15">
    <name type="scientific">Acholeplasma oculi</name>
    <dbReference type="NCBI Taxonomy" id="35623"/>
    <lineage>
        <taxon>Bacteria</taxon>
        <taxon>Bacillati</taxon>
        <taxon>Mycoplasmatota</taxon>
        <taxon>Mollicutes</taxon>
        <taxon>Acholeplasmatales</taxon>
        <taxon>Acholeplasmataceae</taxon>
        <taxon>Acholeplasma</taxon>
    </lineage>
</organism>
<dbReference type="UniPathway" id="UPA00074">
    <property type="reaction ID" value="UER00132"/>
</dbReference>
<dbReference type="FunFam" id="1.20.200.10:FF:000008">
    <property type="entry name" value="Adenylosuccinate lyase"/>
    <property type="match status" value="1"/>
</dbReference>
<dbReference type="InterPro" id="IPR004769">
    <property type="entry name" value="Pur_lyase"/>
</dbReference>
<dbReference type="Gene3D" id="1.10.275.10">
    <property type="entry name" value="Fumarase/aspartase (N-terminal domain)"/>
    <property type="match status" value="1"/>
</dbReference>
<proteinExistence type="inferred from homology"/>
<dbReference type="InterPro" id="IPR022761">
    <property type="entry name" value="Fumarate_lyase_N"/>
</dbReference>
<dbReference type="Proteomes" id="UP000032434">
    <property type="component" value="Chromosome 1"/>
</dbReference>
<dbReference type="GO" id="GO:0044208">
    <property type="term" value="P:'de novo' AMP biosynthetic process"/>
    <property type="evidence" value="ECO:0007669"/>
    <property type="project" value="UniProtKB-UniPathway"/>
</dbReference>
<dbReference type="GO" id="GO:0070626">
    <property type="term" value="F:(S)-2-(5-amino-1-(5-phospho-D-ribosyl)imidazole-4-carboxamido) succinate lyase (fumarate-forming) activity"/>
    <property type="evidence" value="ECO:0007669"/>
    <property type="project" value="TreeGrafter"/>
</dbReference>
<keyword evidence="6 12" id="KW-0658">Purine biosynthesis</keyword>
<evidence type="ECO:0000256" key="4">
    <source>
        <dbReference type="ARBA" id="ARBA00012339"/>
    </source>
</evidence>
<dbReference type="HOGENOM" id="CLU_030949_0_1_14"/>
<dbReference type="UniPathway" id="UPA00075">
    <property type="reaction ID" value="UER00336"/>
</dbReference>
<reference evidence="15" key="1">
    <citation type="submission" date="2014-05" db="EMBL/GenBank/DDBJ databases">
        <authorList>
            <person name="Kube M."/>
        </authorList>
    </citation>
    <scope>NUCLEOTIDE SEQUENCE [LARGE SCALE GENOMIC DNA]</scope>
</reference>
<dbReference type="PRINTS" id="PR00149">
    <property type="entry name" value="FUMRATELYASE"/>
</dbReference>
<dbReference type="SUPFAM" id="SSF48557">
    <property type="entry name" value="L-aspartase-like"/>
    <property type="match status" value="1"/>
</dbReference>
<comment type="catalytic activity">
    <reaction evidence="10">
        <text>N(6)-(1,2-dicarboxyethyl)-AMP = fumarate + AMP</text>
        <dbReference type="Rhea" id="RHEA:16853"/>
        <dbReference type="ChEBI" id="CHEBI:29806"/>
        <dbReference type="ChEBI" id="CHEBI:57567"/>
        <dbReference type="ChEBI" id="CHEBI:456215"/>
        <dbReference type="EC" id="4.3.2.2"/>
    </reaction>
    <physiologicalReaction direction="left-to-right" evidence="10">
        <dbReference type="Rhea" id="RHEA:16854"/>
    </physiologicalReaction>
</comment>
<dbReference type="InterPro" id="IPR000362">
    <property type="entry name" value="Fumarate_lyase_fam"/>
</dbReference>
<comment type="pathway">
    <text evidence="1 12">Purine metabolism; IMP biosynthesis via de novo pathway; 5-amino-1-(5-phospho-D-ribosyl)imidazole-4-carboxamide from 5-amino-1-(5-phospho-D-ribosyl)imidazole-4-carboxylate: step 2/2.</text>
</comment>
<dbReference type="STRING" id="35623.Aocu_06130"/>
<dbReference type="PRINTS" id="PR00145">
    <property type="entry name" value="ARGSUCLYASE"/>
</dbReference>
<dbReference type="InterPro" id="IPR008948">
    <property type="entry name" value="L-Aspartase-like"/>
</dbReference>
<comment type="pathway">
    <text evidence="2 12">Purine metabolism; AMP biosynthesis via de novo pathway; AMP from IMP: step 2/2.</text>
</comment>
<dbReference type="PATRIC" id="fig|35623.3.peg.613"/>
<sequence>MNERYQSDEFKKIFSLKSRYQSFLKVELAAIRAYHQLALINEFDYHKLQKAHFKLSDVLELEKQTKHDVVAFTRAVSLNLGPEKRFFHYGLTSTDVVDTALALILKRVNKILLRKMNEFEEVLKEIALEHQFTPIMGRTHGMHADITTFGLKFALYYDELKRHKKSFIDAASGIEVGKVSGAVGNYANVDPRVQELVCKYLRIHSANISTQVLQRDRHARYITSISMFGSFIEKISTEIRHLSRTEIREVEEGFSKHQKGSSAMPYKKNPIASENMAGLSRVLRGYMLTSHENMNLWHERDISHSSAERIILEDATSLLDYMLERYTNVLRNLNVFKEQMLKNIELNQGLCFAQRILHELIDKGMSRESAYDFIQEQTFKLRTSNMHLKDQMIQQEIIRQYFDPEIFDELFNMNFYFKKVDYIYQKVGLMKG</sequence>
<dbReference type="InterPro" id="IPR019468">
    <property type="entry name" value="AdenyloSucc_lyase_C"/>
</dbReference>
<evidence type="ECO:0000256" key="12">
    <source>
        <dbReference type="RuleBase" id="RU361172"/>
    </source>
</evidence>
<evidence type="ECO:0000256" key="7">
    <source>
        <dbReference type="ARBA" id="ARBA00023239"/>
    </source>
</evidence>
<comment type="catalytic activity">
    <reaction evidence="8">
        <text>(2S)-2-[5-amino-1-(5-phospho-beta-D-ribosyl)imidazole-4-carboxamido]succinate = 5-amino-1-(5-phospho-beta-D-ribosyl)imidazole-4-carboxamide + fumarate</text>
        <dbReference type="Rhea" id="RHEA:23920"/>
        <dbReference type="ChEBI" id="CHEBI:29806"/>
        <dbReference type="ChEBI" id="CHEBI:58443"/>
        <dbReference type="ChEBI" id="CHEBI:58475"/>
        <dbReference type="EC" id="4.3.2.2"/>
    </reaction>
    <physiologicalReaction direction="left-to-right" evidence="8">
        <dbReference type="Rhea" id="RHEA:23921"/>
    </physiologicalReaction>
</comment>
<dbReference type="InterPro" id="IPR024083">
    <property type="entry name" value="Fumarase/histidase_N"/>
</dbReference>
<dbReference type="GO" id="GO:0006189">
    <property type="term" value="P:'de novo' IMP biosynthetic process"/>
    <property type="evidence" value="ECO:0007669"/>
    <property type="project" value="UniProtKB-UniPathway"/>
</dbReference>
<evidence type="ECO:0000256" key="5">
    <source>
        <dbReference type="ARBA" id="ARBA00017058"/>
    </source>
</evidence>
<dbReference type="AlphaFoldDB" id="A0A061AGL2"/>
<dbReference type="InterPro" id="IPR020557">
    <property type="entry name" value="Fumarate_lyase_CS"/>
</dbReference>
<dbReference type="FunCoup" id="A0A061AGL2">
    <property type="interactions" value="306"/>
</dbReference>
<evidence type="ECO:0000256" key="8">
    <source>
        <dbReference type="ARBA" id="ARBA00024477"/>
    </source>
</evidence>
<dbReference type="PROSITE" id="PS00163">
    <property type="entry name" value="FUMARATE_LYASES"/>
    <property type="match status" value="1"/>
</dbReference>
<keyword evidence="15" id="KW-1185">Reference proteome</keyword>
<evidence type="ECO:0000256" key="1">
    <source>
        <dbReference type="ARBA" id="ARBA00004706"/>
    </source>
</evidence>
<evidence type="ECO:0000256" key="9">
    <source>
        <dbReference type="ARBA" id="ARBA00030717"/>
    </source>
</evidence>
<name>A0A061AGL2_9MOLU</name>
<evidence type="ECO:0000256" key="10">
    <source>
        <dbReference type="ARBA" id="ARBA00049115"/>
    </source>
</evidence>
<evidence type="ECO:0000259" key="13">
    <source>
        <dbReference type="SMART" id="SM00998"/>
    </source>
</evidence>
<dbReference type="Pfam" id="PF00206">
    <property type="entry name" value="Lyase_1"/>
    <property type="match status" value="1"/>
</dbReference>
<dbReference type="OrthoDB" id="9768878at2"/>
<dbReference type="NCBIfam" id="TIGR00928">
    <property type="entry name" value="purB"/>
    <property type="match status" value="1"/>
</dbReference>
<evidence type="ECO:0000256" key="2">
    <source>
        <dbReference type="ARBA" id="ARBA00004734"/>
    </source>
</evidence>
<keyword evidence="7 12" id="KW-0456">Lyase</keyword>
<evidence type="ECO:0000313" key="14">
    <source>
        <dbReference type="EMBL" id="CDR30686.1"/>
    </source>
</evidence>
<dbReference type="InParanoid" id="A0A061AGL2"/>
<evidence type="ECO:0000256" key="3">
    <source>
        <dbReference type="ARBA" id="ARBA00008273"/>
    </source>
</evidence>
<dbReference type="KEGG" id="aoc:Aocu_06130"/>
<dbReference type="RefSeq" id="WP_045749205.1">
    <property type="nucleotide sequence ID" value="NZ_FUZK01000001.1"/>
</dbReference>
<dbReference type="GO" id="GO:0004018">
    <property type="term" value="F:N6-(1,2-dicarboxyethyl)AMP AMP-lyase (fumarate-forming) activity"/>
    <property type="evidence" value="ECO:0007669"/>
    <property type="project" value="UniProtKB-UniRule"/>
</dbReference>
<dbReference type="SMART" id="SM00998">
    <property type="entry name" value="ADSL_C"/>
    <property type="match status" value="1"/>
</dbReference>
<dbReference type="EC" id="4.3.2.2" evidence="4 11"/>
<evidence type="ECO:0000256" key="6">
    <source>
        <dbReference type="ARBA" id="ARBA00022755"/>
    </source>
</evidence>
<dbReference type="GO" id="GO:0005829">
    <property type="term" value="C:cytosol"/>
    <property type="evidence" value="ECO:0007669"/>
    <property type="project" value="TreeGrafter"/>
</dbReference>
<feature type="domain" description="Adenylosuccinate lyase C-terminal" evidence="13">
    <location>
        <begin position="348"/>
        <end position="428"/>
    </location>
</feature>
<dbReference type="CDD" id="cd01360">
    <property type="entry name" value="Adenylsuccinate_lyase_1"/>
    <property type="match status" value="1"/>
</dbReference>
<dbReference type="Pfam" id="PF10397">
    <property type="entry name" value="ADSL_C"/>
    <property type="match status" value="1"/>
</dbReference>